<feature type="binding site" evidence="3">
    <location>
        <begin position="139"/>
        <end position="142"/>
    </location>
    <ligand>
        <name>GTP</name>
        <dbReference type="ChEBI" id="CHEBI:37565"/>
    </ligand>
</feature>
<dbReference type="InterPro" id="IPR005225">
    <property type="entry name" value="Small_GTP-bd"/>
</dbReference>
<dbReference type="InterPro" id="IPR027417">
    <property type="entry name" value="P-loop_NTPase"/>
</dbReference>
<keyword evidence="1 3" id="KW-0547">Nucleotide-binding</keyword>
<dbReference type="CDD" id="cd01891">
    <property type="entry name" value="TypA_BipA"/>
    <property type="match status" value="1"/>
</dbReference>
<dbReference type="InterPro" id="IPR006298">
    <property type="entry name" value="BipA"/>
</dbReference>
<dbReference type="PROSITE" id="PS51722">
    <property type="entry name" value="G_TR_2"/>
    <property type="match status" value="1"/>
</dbReference>
<keyword evidence="3" id="KW-0699">rRNA-binding</keyword>
<feature type="domain" description="Tr-type G" evidence="4">
    <location>
        <begin position="7"/>
        <end position="224"/>
    </location>
</feature>
<comment type="subcellular location">
    <subcellularLocation>
        <location evidence="3">Cytoplasm</location>
    </subcellularLocation>
    <text evidence="3">Binds to ribosomes.</text>
</comment>
<dbReference type="Proteomes" id="UP001241072">
    <property type="component" value="Unassembled WGS sequence"/>
</dbReference>
<dbReference type="Pfam" id="PF00009">
    <property type="entry name" value="GTP_EFTU"/>
    <property type="match status" value="1"/>
</dbReference>
<reference evidence="5 6" key="1">
    <citation type="submission" date="2023-07" db="EMBL/GenBank/DDBJ databases">
        <title>Protaetiibacter sp. nov WY-16 isolated from soil.</title>
        <authorList>
            <person name="Liu B."/>
            <person name="Wan Y."/>
        </authorList>
    </citation>
    <scope>NUCLEOTIDE SEQUENCE [LARGE SCALE GENOMIC DNA]</scope>
    <source>
        <strain evidence="5 6">WY-16</strain>
    </source>
</reference>
<dbReference type="SMART" id="SM00838">
    <property type="entry name" value="EFG_C"/>
    <property type="match status" value="1"/>
</dbReference>
<evidence type="ECO:0000313" key="5">
    <source>
        <dbReference type="EMBL" id="MDO7881306.1"/>
    </source>
</evidence>
<dbReference type="InterPro" id="IPR031157">
    <property type="entry name" value="G_TR_CS"/>
</dbReference>
<dbReference type="InterPro" id="IPR042116">
    <property type="entry name" value="TypA/BipA_C"/>
</dbReference>
<keyword evidence="2 3" id="KW-0342">GTP-binding</keyword>
<evidence type="ECO:0000256" key="3">
    <source>
        <dbReference type="HAMAP-Rule" id="MF_00849"/>
    </source>
</evidence>
<dbReference type="NCBIfam" id="TIGR00231">
    <property type="entry name" value="small_GTP"/>
    <property type="match status" value="1"/>
</dbReference>
<keyword evidence="3" id="KW-0820">tRNA-binding</keyword>
<dbReference type="RefSeq" id="WP_305001719.1">
    <property type="nucleotide sequence ID" value="NZ_JAUQUB010000001.1"/>
</dbReference>
<feature type="binding site" evidence="3">
    <location>
        <begin position="19"/>
        <end position="24"/>
    </location>
    <ligand>
        <name>GTP</name>
        <dbReference type="ChEBI" id="CHEBI:37565"/>
    </ligand>
</feature>
<dbReference type="InterPro" id="IPR048876">
    <property type="entry name" value="BipA_C"/>
</dbReference>
<dbReference type="HAMAP" id="MF_00849">
    <property type="entry name" value="BipA"/>
    <property type="match status" value="1"/>
</dbReference>
<evidence type="ECO:0000313" key="6">
    <source>
        <dbReference type="Proteomes" id="UP001241072"/>
    </source>
</evidence>
<dbReference type="InterPro" id="IPR047042">
    <property type="entry name" value="BipA_II"/>
</dbReference>
<keyword evidence="6" id="KW-1185">Reference proteome</keyword>
<keyword evidence="3" id="KW-0694">RNA-binding</keyword>
<protein>
    <recommendedName>
        <fullName evidence="3">Large ribosomal subunit assembly factor BipA</fullName>
        <ecNumber evidence="3">3.6.5.-</ecNumber>
    </recommendedName>
    <alternativeName>
        <fullName evidence="3">GTP-binding protein BipA</fullName>
    </alternativeName>
</protein>
<dbReference type="CDD" id="cd03691">
    <property type="entry name" value="BipA_TypA_II"/>
    <property type="match status" value="1"/>
</dbReference>
<dbReference type="Pfam" id="PF21018">
    <property type="entry name" value="BipA_C"/>
    <property type="match status" value="1"/>
</dbReference>
<keyword evidence="3" id="KW-0378">Hydrolase</keyword>
<keyword evidence="3" id="KW-0963">Cytoplasm</keyword>
<dbReference type="PANTHER" id="PTHR42908:SF8">
    <property type="entry name" value="TR-TYPE G DOMAIN-CONTAINING PROTEIN"/>
    <property type="match status" value="1"/>
</dbReference>
<dbReference type="Gene3D" id="3.40.50.300">
    <property type="entry name" value="P-loop containing nucleotide triphosphate hydrolases"/>
    <property type="match status" value="1"/>
</dbReference>
<dbReference type="InterPro" id="IPR035647">
    <property type="entry name" value="EFG_III/V"/>
</dbReference>
<dbReference type="PANTHER" id="PTHR42908">
    <property type="entry name" value="TRANSLATION ELONGATION FACTOR-RELATED"/>
    <property type="match status" value="1"/>
</dbReference>
<dbReference type="InterPro" id="IPR009000">
    <property type="entry name" value="Transl_B-barrel_sf"/>
</dbReference>
<gene>
    <name evidence="5" type="primary">typA</name>
    <name evidence="3" type="synonym">bipA</name>
    <name evidence="5" type="ORF">Q5716_03595</name>
</gene>
<name>A0ABT9BNE1_9MICO</name>
<dbReference type="InterPro" id="IPR004161">
    <property type="entry name" value="EFTu-like_2"/>
</dbReference>
<dbReference type="Gene3D" id="2.40.50.250">
    <property type="entry name" value="bipa protein"/>
    <property type="match status" value="1"/>
</dbReference>
<sequence>MAIATRSDLRNVAIVAHVDHGKTTLVDAMLRQTNSFDAHAHLEDRAMDSNDLEREKGITILAKNTAITYNGVHATDGPVTINVIDTPGHADFGGEVERGLSMVDGVVLLVDASEGPLPQTRFVLRKALEAKLPVVLLVNKTDRPDARIDEVVGESQDLLLGLASDLHEDMPDLDLDAVLDVPVVYASGRNGAASWTKPENGQLPDNDDLEPLFDAILKHIPAPTYDDAHPLQAWVTNLDSSPFLGRLALLRVFNGTIKKGQTVAWVKHDGSVSNVRITELLKTRALDRYPAESAGPGDIVAVAGVEDITIGETLADPEDVRPLPTITVDDPAISMTIGTNTSPLIGKVKGHKLTARMVKDRLDRELIGNVSIKLVDIGRPDAWEVQGRGELALAILVENMRREGFELTVGKPQVVTKTIDGKLHEPYEHLTIDAPEEYLGAITQLLAARKGRMDGMANHGTGWVRMEFIVPSRGLIGFRTEFLTITRGTGIANAIAHGYEPWAGAIETRTNGSIVADRAGVVTPFAMIALQERMSFFVEPTQEVYEGMIVGENSRADDMDVNITKEKQLTNMRSSTADNFEKLVPPRKLTLEECLEFAREDECVEVTPEVVRIRKVELDATTRAREASRRKKQNA</sequence>
<comment type="function">
    <text evidence="3">A 50S ribosomal subunit assembly protein with GTPase activity, required for 50S subunit assembly at low temperatures, may also play a role in translation. Binds GTP and analogs. Binds the 70S ribosome between the 30S and 50S subunits, in a similar position as ribosome-bound EF-G; it contacts a number of ribosomal proteins, both rRNAs and the A-site tRNA.</text>
</comment>
<dbReference type="InterPro" id="IPR035651">
    <property type="entry name" value="BipA_V"/>
</dbReference>
<proteinExistence type="inferred from homology"/>
<dbReference type="Pfam" id="PF00679">
    <property type="entry name" value="EFG_C"/>
    <property type="match status" value="1"/>
</dbReference>
<accession>A0ABT9BNE1</accession>
<evidence type="ECO:0000256" key="1">
    <source>
        <dbReference type="ARBA" id="ARBA00022741"/>
    </source>
</evidence>
<evidence type="ECO:0000259" key="4">
    <source>
        <dbReference type="PROSITE" id="PS51722"/>
    </source>
</evidence>
<dbReference type="InterPro" id="IPR000640">
    <property type="entry name" value="EFG_V-like"/>
</dbReference>
<dbReference type="NCBIfam" id="TIGR01394">
    <property type="entry name" value="TypA_BipA"/>
    <property type="match status" value="1"/>
</dbReference>
<dbReference type="Gene3D" id="2.40.30.10">
    <property type="entry name" value="Translation factors"/>
    <property type="match status" value="1"/>
</dbReference>
<dbReference type="PRINTS" id="PR00315">
    <property type="entry name" value="ELONGATNFCT"/>
</dbReference>
<dbReference type="CDD" id="cd03710">
    <property type="entry name" value="BipA_TypA_C"/>
    <property type="match status" value="1"/>
</dbReference>
<dbReference type="EC" id="3.6.5.-" evidence="3"/>
<keyword evidence="3" id="KW-0690">Ribosome biogenesis</keyword>
<comment type="similarity">
    <text evidence="3">Belongs to the TRAFAC class translation factor GTPase superfamily. Classic translation factor GTPase family. BipA subfamily.</text>
</comment>
<dbReference type="SUPFAM" id="SSF54980">
    <property type="entry name" value="EF-G C-terminal domain-like"/>
    <property type="match status" value="2"/>
</dbReference>
<comment type="subunit">
    <text evidence="3">Monomer.</text>
</comment>
<comment type="catalytic activity">
    <reaction evidence="3">
        <text>GTP + H2O = GDP + phosphate + H(+)</text>
        <dbReference type="Rhea" id="RHEA:19669"/>
        <dbReference type="ChEBI" id="CHEBI:15377"/>
        <dbReference type="ChEBI" id="CHEBI:15378"/>
        <dbReference type="ChEBI" id="CHEBI:37565"/>
        <dbReference type="ChEBI" id="CHEBI:43474"/>
        <dbReference type="ChEBI" id="CHEBI:58189"/>
    </reaction>
</comment>
<dbReference type="InterPro" id="IPR000795">
    <property type="entry name" value="T_Tr_GTP-bd_dom"/>
</dbReference>
<dbReference type="PROSITE" id="PS00301">
    <property type="entry name" value="G_TR_1"/>
    <property type="match status" value="1"/>
</dbReference>
<dbReference type="Gene3D" id="3.30.70.240">
    <property type="match status" value="1"/>
</dbReference>
<dbReference type="InterPro" id="IPR047041">
    <property type="entry name" value="BipA_GTP-bd_dom"/>
</dbReference>
<dbReference type="EMBL" id="JAUQUB010000001">
    <property type="protein sequence ID" value="MDO7881306.1"/>
    <property type="molecule type" value="Genomic_DNA"/>
</dbReference>
<dbReference type="Gene3D" id="3.30.70.870">
    <property type="entry name" value="Elongation Factor G (Translational Gtpase), domain 3"/>
    <property type="match status" value="1"/>
</dbReference>
<comment type="caution">
    <text evidence="5">The sequence shown here is derived from an EMBL/GenBank/DDBJ whole genome shotgun (WGS) entry which is preliminary data.</text>
</comment>
<dbReference type="Pfam" id="PF03144">
    <property type="entry name" value="GTP_EFTU_D2"/>
    <property type="match status" value="1"/>
</dbReference>
<organism evidence="5 6">
    <name type="scientific">Antiquaquibacter soli</name>
    <dbReference type="NCBI Taxonomy" id="3064523"/>
    <lineage>
        <taxon>Bacteria</taxon>
        <taxon>Bacillati</taxon>
        <taxon>Actinomycetota</taxon>
        <taxon>Actinomycetes</taxon>
        <taxon>Micrococcales</taxon>
        <taxon>Microbacteriaceae</taxon>
        <taxon>Antiquaquibacter</taxon>
    </lineage>
</organism>
<evidence type="ECO:0000256" key="2">
    <source>
        <dbReference type="ARBA" id="ARBA00023134"/>
    </source>
</evidence>
<dbReference type="SUPFAM" id="SSF52540">
    <property type="entry name" value="P-loop containing nucleoside triphosphate hydrolases"/>
    <property type="match status" value="1"/>
</dbReference>
<dbReference type="SUPFAM" id="SSF50447">
    <property type="entry name" value="Translation proteins"/>
    <property type="match status" value="1"/>
</dbReference>